<keyword evidence="1" id="KW-0472">Membrane</keyword>
<dbReference type="EMBL" id="FOCX01000010">
    <property type="protein sequence ID" value="SEO24735.1"/>
    <property type="molecule type" value="Genomic_DNA"/>
</dbReference>
<dbReference type="RefSeq" id="WP_092660262.1">
    <property type="nucleotide sequence ID" value="NZ_FOCX01000010.1"/>
</dbReference>
<sequence length="320" mass="33530">MTADAIARIADSQLDGDTVEFGLLYLLLVAVAVFETVAVEWLYDPVAAAISIAPAGEVVAGSILGVTGLVAAPLLFVRLYGVAIPTGLPDRGAVTVAIMAVVAPLAILAAMAGVAHVLLQSTISGVTQGWYGSEVSFAFLFQMEILPALLIGIGYGLLFNGAVQGAIRERFDARTAVVVATVIAGGYQWFDPGLHLRPFALLHFLVLTGLIVLLGDAAGLLVRMRDANDTVREQLTEPRTVVFVLAGVIVASILVNVGMGATALTELLSSLAWIAVFAVAAIGYERTRSIWVPMLSVAVFQIAIGLTQYAEFLYGFASAP</sequence>
<evidence type="ECO:0000313" key="2">
    <source>
        <dbReference type="EMBL" id="SEO24735.1"/>
    </source>
</evidence>
<dbReference type="Proteomes" id="UP000198775">
    <property type="component" value="Unassembled WGS sequence"/>
</dbReference>
<dbReference type="OrthoDB" id="379576at2157"/>
<name>A0A1H8N535_9EURY</name>
<keyword evidence="3" id="KW-1185">Reference proteome</keyword>
<feature type="transmembrane region" description="Helical" evidence="1">
    <location>
        <begin position="139"/>
        <end position="159"/>
    </location>
</feature>
<feature type="transmembrane region" description="Helical" evidence="1">
    <location>
        <begin position="21"/>
        <end position="43"/>
    </location>
</feature>
<dbReference type="AlphaFoldDB" id="A0A1H8N535"/>
<organism evidence="2 3">
    <name type="scientific">Halorientalis persicus</name>
    <dbReference type="NCBI Taxonomy" id="1367881"/>
    <lineage>
        <taxon>Archaea</taxon>
        <taxon>Methanobacteriati</taxon>
        <taxon>Methanobacteriota</taxon>
        <taxon>Stenosarchaea group</taxon>
        <taxon>Halobacteria</taxon>
        <taxon>Halobacteriales</taxon>
        <taxon>Haloarculaceae</taxon>
        <taxon>Halorientalis</taxon>
    </lineage>
</organism>
<reference evidence="3" key="1">
    <citation type="submission" date="2016-10" db="EMBL/GenBank/DDBJ databases">
        <authorList>
            <person name="Varghese N."/>
            <person name="Submissions S."/>
        </authorList>
    </citation>
    <scope>NUCLEOTIDE SEQUENCE [LARGE SCALE GENOMIC DNA]</scope>
    <source>
        <strain evidence="3">IBRC-M 10043</strain>
    </source>
</reference>
<evidence type="ECO:0000256" key="1">
    <source>
        <dbReference type="SAM" id="Phobius"/>
    </source>
</evidence>
<feature type="transmembrane region" description="Helical" evidence="1">
    <location>
        <begin position="202"/>
        <end position="222"/>
    </location>
</feature>
<keyword evidence="1" id="KW-0812">Transmembrane</keyword>
<feature type="transmembrane region" description="Helical" evidence="1">
    <location>
        <begin position="267"/>
        <end position="284"/>
    </location>
</feature>
<feature type="transmembrane region" description="Helical" evidence="1">
    <location>
        <begin position="171"/>
        <end position="190"/>
    </location>
</feature>
<evidence type="ECO:0000313" key="3">
    <source>
        <dbReference type="Proteomes" id="UP000198775"/>
    </source>
</evidence>
<feature type="transmembrane region" description="Helical" evidence="1">
    <location>
        <begin position="291"/>
        <end position="310"/>
    </location>
</feature>
<feature type="transmembrane region" description="Helical" evidence="1">
    <location>
        <begin position="93"/>
        <end position="119"/>
    </location>
</feature>
<keyword evidence="1" id="KW-1133">Transmembrane helix</keyword>
<accession>A0A1H8N535</accession>
<proteinExistence type="predicted"/>
<protein>
    <recommendedName>
        <fullName evidence="4">CAAX protease self-immunity</fullName>
    </recommendedName>
</protein>
<evidence type="ECO:0008006" key="4">
    <source>
        <dbReference type="Google" id="ProtNLM"/>
    </source>
</evidence>
<feature type="transmembrane region" description="Helical" evidence="1">
    <location>
        <begin position="242"/>
        <end position="261"/>
    </location>
</feature>
<feature type="transmembrane region" description="Helical" evidence="1">
    <location>
        <begin position="63"/>
        <end position="81"/>
    </location>
</feature>
<gene>
    <name evidence="2" type="ORF">SAMN05216388_101022</name>
</gene>